<dbReference type="EC" id="3.4.19.13" evidence="1"/>
<evidence type="ECO:0000256" key="3">
    <source>
        <dbReference type="SAM" id="SignalP"/>
    </source>
</evidence>
<comment type="catalytic activity">
    <reaction evidence="1">
        <text>an S-substituted glutathione + H2O = an S-substituted L-cysteinylglycine + L-glutamate</text>
        <dbReference type="Rhea" id="RHEA:59468"/>
        <dbReference type="ChEBI" id="CHEBI:15377"/>
        <dbReference type="ChEBI" id="CHEBI:29985"/>
        <dbReference type="ChEBI" id="CHEBI:90779"/>
        <dbReference type="ChEBI" id="CHEBI:143103"/>
        <dbReference type="EC" id="3.4.19.13"/>
    </reaction>
</comment>
<organism evidence="4 5">
    <name type="scientific">Apiospora rasikravindrae</name>
    <dbReference type="NCBI Taxonomy" id="990691"/>
    <lineage>
        <taxon>Eukaryota</taxon>
        <taxon>Fungi</taxon>
        <taxon>Dikarya</taxon>
        <taxon>Ascomycota</taxon>
        <taxon>Pezizomycotina</taxon>
        <taxon>Sordariomycetes</taxon>
        <taxon>Xylariomycetidae</taxon>
        <taxon>Amphisphaeriales</taxon>
        <taxon>Apiosporaceae</taxon>
        <taxon>Apiospora</taxon>
    </lineage>
</organism>
<dbReference type="PRINTS" id="PR01210">
    <property type="entry name" value="GGTRANSPTASE"/>
</dbReference>
<evidence type="ECO:0000313" key="5">
    <source>
        <dbReference type="Proteomes" id="UP001444661"/>
    </source>
</evidence>
<comment type="function">
    <text evidence="1">Cleaves the gamma-glutamyl peptide bond of glutathione and glutathione conjugates.</text>
</comment>
<keyword evidence="5" id="KW-1185">Reference proteome</keyword>
<comment type="catalytic activity">
    <reaction evidence="1">
        <text>an N-terminal (5-L-glutamyl)-[peptide] + an alpha-amino acid = 5-L-glutamyl amino acid + an N-terminal L-alpha-aminoacyl-[peptide]</text>
        <dbReference type="Rhea" id="RHEA:23904"/>
        <dbReference type="Rhea" id="RHEA-COMP:9780"/>
        <dbReference type="Rhea" id="RHEA-COMP:9795"/>
        <dbReference type="ChEBI" id="CHEBI:77644"/>
        <dbReference type="ChEBI" id="CHEBI:78597"/>
        <dbReference type="ChEBI" id="CHEBI:78599"/>
        <dbReference type="ChEBI" id="CHEBI:78608"/>
        <dbReference type="EC" id="2.3.2.2"/>
    </reaction>
</comment>
<dbReference type="InterPro" id="IPR000101">
    <property type="entry name" value="GGT_peptidase"/>
</dbReference>
<dbReference type="InterPro" id="IPR043137">
    <property type="entry name" value="GGT_ssub_C"/>
</dbReference>
<dbReference type="Proteomes" id="UP001444661">
    <property type="component" value="Unassembled WGS sequence"/>
</dbReference>
<comment type="caution">
    <text evidence="4">The sequence shown here is derived from an EMBL/GenBank/DDBJ whole genome shotgun (WGS) entry which is preliminary data.</text>
</comment>
<reference evidence="4 5" key="1">
    <citation type="submission" date="2023-01" db="EMBL/GenBank/DDBJ databases">
        <title>Analysis of 21 Apiospora genomes using comparative genomics revels a genus with tremendous synthesis potential of carbohydrate active enzymes and secondary metabolites.</title>
        <authorList>
            <person name="Sorensen T."/>
        </authorList>
    </citation>
    <scope>NUCLEOTIDE SEQUENCE [LARGE SCALE GENOMIC DNA]</scope>
    <source>
        <strain evidence="4 5">CBS 33761</strain>
    </source>
</reference>
<comment type="catalytic activity">
    <reaction evidence="1">
        <text>glutathione + H2O = L-cysteinylglycine + L-glutamate</text>
        <dbReference type="Rhea" id="RHEA:28807"/>
        <dbReference type="ChEBI" id="CHEBI:15377"/>
        <dbReference type="ChEBI" id="CHEBI:29985"/>
        <dbReference type="ChEBI" id="CHEBI:57925"/>
        <dbReference type="ChEBI" id="CHEBI:61694"/>
        <dbReference type="EC" id="3.4.19.13"/>
    </reaction>
</comment>
<sequence length="629" mass="66832">MVLFKSIPGSLVALLLSASSLAAALTTPPSWQQPDYQTGQAVFSHHDRILSPPSPSSKELNSTKGAVASESQLCSQIGIDLLARGGNAVDAWVGTQLCVGVTGMHHSGIGGGGFALVRSPAGGGKGNYTVIDYRESAPAAAHEAMFKDNVQASIFGGLAAAVPGELRGLESAHRLHGRLSWREVVRPAARVARRGFAVNEDMVRYMQFGVASAGWNFLVEDPSWAQDFAPDGSLVKLGDTMTRRRYADTLDAVAEGGADVFYRGPIADATISSLRAANGTMTLDDLTSYQAILREPINITYGAHRLFSTGAPSSGAMCLGTLKTMEGYSGDFGLVSANLTMHRLDEAMRFAYAAHQLLGDPDFLDRADLARLEDRLLSDAGAARTRSKLLDNTTQPIAAYFPTDDGTGAATAYYTQESHGTSHVVTADASGMAVSSTTTVNLLFGNLIMVPSTGIILNNEMNDFSIPGVSNEFGYAPSPANFVRPGKRPLSSINPVIVDRIISSTAQVAWRLLEGAAKQGEKKKMKNATVATTMLQAIREPRLHDQLMPNTATFEYSFDNATVAGLAARGHNVTWVREGYSAVQGIRVLPAGDQEDGDEDDDDDDSSSRISGFEAVGETRQKNSGGLTS</sequence>
<feature type="chain" id="PRO_5046066344" description="Glutathione hydrolase" evidence="3">
    <location>
        <begin position="25"/>
        <end position="629"/>
    </location>
</feature>
<keyword evidence="1" id="KW-0378">Hydrolase</keyword>
<dbReference type="InterPro" id="IPR029055">
    <property type="entry name" value="Ntn_hydrolases_N"/>
</dbReference>
<gene>
    <name evidence="4" type="ORF">PG993_006933</name>
</gene>
<evidence type="ECO:0000313" key="4">
    <source>
        <dbReference type="EMBL" id="KAK8038522.1"/>
    </source>
</evidence>
<dbReference type="Gene3D" id="3.60.20.40">
    <property type="match status" value="1"/>
</dbReference>
<dbReference type="Pfam" id="PF01019">
    <property type="entry name" value="G_glu_transpept"/>
    <property type="match status" value="1"/>
</dbReference>
<evidence type="ECO:0000256" key="2">
    <source>
        <dbReference type="SAM" id="MobiDB-lite"/>
    </source>
</evidence>
<dbReference type="PANTHER" id="PTHR11686:SF62">
    <property type="entry name" value="GLUTATHIONE HYDROLASE"/>
    <property type="match status" value="1"/>
</dbReference>
<name>A0ABR1SW23_9PEZI</name>
<dbReference type="PANTHER" id="PTHR11686">
    <property type="entry name" value="GAMMA GLUTAMYL TRANSPEPTIDASE"/>
    <property type="match status" value="1"/>
</dbReference>
<accession>A0ABR1SW23</accession>
<keyword evidence="1" id="KW-0012">Acyltransferase</keyword>
<dbReference type="SUPFAM" id="SSF56235">
    <property type="entry name" value="N-terminal nucleophile aminohydrolases (Ntn hydrolases)"/>
    <property type="match status" value="1"/>
</dbReference>
<proteinExistence type="predicted"/>
<feature type="signal peptide" evidence="3">
    <location>
        <begin position="1"/>
        <end position="24"/>
    </location>
</feature>
<keyword evidence="3" id="KW-0732">Signal</keyword>
<protein>
    <recommendedName>
        <fullName evidence="1">Glutathione hydrolase</fullName>
        <ecNumber evidence="1">2.3.2.2</ecNumber>
        <ecNumber evidence="1">3.4.19.13</ecNumber>
    </recommendedName>
    <alternativeName>
        <fullName evidence="1">Gamma-glutamyltransferase</fullName>
    </alternativeName>
    <alternativeName>
        <fullName evidence="1">Gamma-glutamyltranspeptidase</fullName>
    </alternativeName>
</protein>
<dbReference type="Gene3D" id="1.10.246.130">
    <property type="match status" value="1"/>
</dbReference>
<comment type="pathway">
    <text evidence="1">Sulfur metabolism; glutathione metabolism.</text>
</comment>
<feature type="compositionally biased region" description="Acidic residues" evidence="2">
    <location>
        <begin position="593"/>
        <end position="605"/>
    </location>
</feature>
<dbReference type="EMBL" id="JAQQWK010000006">
    <property type="protein sequence ID" value="KAK8038522.1"/>
    <property type="molecule type" value="Genomic_DNA"/>
</dbReference>
<dbReference type="InterPro" id="IPR043138">
    <property type="entry name" value="GGT_lsub"/>
</dbReference>
<dbReference type="EC" id="2.3.2.2" evidence="1"/>
<evidence type="ECO:0000256" key="1">
    <source>
        <dbReference type="RuleBase" id="RU368068"/>
    </source>
</evidence>
<keyword evidence="1" id="KW-0808">Transferase</keyword>
<feature type="region of interest" description="Disordered" evidence="2">
    <location>
        <begin position="589"/>
        <end position="629"/>
    </location>
</feature>